<proteinExistence type="predicted"/>
<feature type="coiled-coil region" evidence="1">
    <location>
        <begin position="122"/>
        <end position="153"/>
    </location>
</feature>
<accession>A0A2K1Q182</accession>
<feature type="region of interest" description="Disordered" evidence="2">
    <location>
        <begin position="1"/>
        <end position="28"/>
    </location>
</feature>
<dbReference type="OrthoDB" id="5623405at2"/>
<gene>
    <name evidence="3" type="ORF">Lysil_0425</name>
</gene>
<keyword evidence="1" id="KW-0175">Coiled coil</keyword>
<dbReference type="EMBL" id="NPZB01000001">
    <property type="protein sequence ID" value="PNS08796.1"/>
    <property type="molecule type" value="Genomic_DNA"/>
</dbReference>
<dbReference type="RefSeq" id="WP_103073930.1">
    <property type="nucleotide sequence ID" value="NZ_NPZB01000001.1"/>
</dbReference>
<evidence type="ECO:0000256" key="1">
    <source>
        <dbReference type="SAM" id="Coils"/>
    </source>
</evidence>
<evidence type="ECO:0000313" key="3">
    <source>
        <dbReference type="EMBL" id="PNS08796.1"/>
    </source>
</evidence>
<evidence type="ECO:0000313" key="4">
    <source>
        <dbReference type="Proteomes" id="UP000236220"/>
    </source>
</evidence>
<evidence type="ECO:0000256" key="2">
    <source>
        <dbReference type="SAM" id="MobiDB-lite"/>
    </source>
</evidence>
<dbReference type="AlphaFoldDB" id="A0A2K1Q182"/>
<sequence length="196" mass="21576">MTGKKNGKQAPDTVADVATGATSPPGEHKMEQIRELMFGSVVRDFERRLGELHDRFEAESARILADGQKRVAELEARQAAQIERLQGQLRQESAARTGALEDVDTRFGQSLRTQSNEITAALQRHEDDAVSSEARLREAMAQLEQQLTQALQGAKDQFASGHRRLGDEKLAREDMADMMAELALRLRGAQDGAGHG</sequence>
<keyword evidence="4" id="KW-1185">Reference proteome</keyword>
<protein>
    <submittedName>
        <fullName evidence="3">Uncharacterized protein</fullName>
    </submittedName>
</protein>
<dbReference type="Proteomes" id="UP000236220">
    <property type="component" value="Unassembled WGS sequence"/>
</dbReference>
<name>A0A2K1Q182_9GAMM</name>
<organism evidence="3 4">
    <name type="scientific">Solilutibacter silvestris</name>
    <dbReference type="NCBI Taxonomy" id="1645665"/>
    <lineage>
        <taxon>Bacteria</taxon>
        <taxon>Pseudomonadati</taxon>
        <taxon>Pseudomonadota</taxon>
        <taxon>Gammaproteobacteria</taxon>
        <taxon>Lysobacterales</taxon>
        <taxon>Lysobacteraceae</taxon>
        <taxon>Solilutibacter</taxon>
    </lineage>
</organism>
<reference evidence="3 4" key="1">
    <citation type="submission" date="2017-08" db="EMBL/GenBank/DDBJ databases">
        <title>Lysobacter sylvestris genome.</title>
        <authorList>
            <person name="Zhang D.-C."/>
            <person name="Albuquerque L."/>
            <person name="Franca L."/>
            <person name="Froufe H.J.C."/>
            <person name="Barroso C."/>
            <person name="Egas C."/>
            <person name="Da Costa M."/>
            <person name="Margesin R."/>
        </authorList>
    </citation>
    <scope>NUCLEOTIDE SEQUENCE [LARGE SCALE GENOMIC DNA]</scope>
    <source>
        <strain evidence="3 4">AM20-91</strain>
    </source>
</reference>
<comment type="caution">
    <text evidence="3">The sequence shown here is derived from an EMBL/GenBank/DDBJ whole genome shotgun (WGS) entry which is preliminary data.</text>
</comment>